<name>A0AA42MCR7_ACIJO</name>
<dbReference type="AlphaFoldDB" id="A0AA42MCR7"/>
<dbReference type="Proteomes" id="UP001160116">
    <property type="component" value="Unassembled WGS sequence"/>
</dbReference>
<dbReference type="InterPro" id="IPR053841">
    <property type="entry name" value="MksE"/>
</dbReference>
<dbReference type="EMBL" id="JAOCCL010000080">
    <property type="protein sequence ID" value="MDH0828040.1"/>
    <property type="molecule type" value="Genomic_DNA"/>
</dbReference>
<dbReference type="RefSeq" id="WP_234304372.1">
    <property type="nucleotide sequence ID" value="NZ_CP090180.1"/>
</dbReference>
<organism evidence="1 2">
    <name type="scientific">Acinetobacter johnsonii</name>
    <dbReference type="NCBI Taxonomy" id="40214"/>
    <lineage>
        <taxon>Bacteria</taxon>
        <taxon>Pseudomonadati</taxon>
        <taxon>Pseudomonadota</taxon>
        <taxon>Gammaproteobacteria</taxon>
        <taxon>Moraxellales</taxon>
        <taxon>Moraxellaceae</taxon>
        <taxon>Acinetobacter</taxon>
    </lineage>
</organism>
<protein>
    <submittedName>
        <fullName evidence="1">Uncharacterized protein</fullName>
    </submittedName>
</protein>
<comment type="caution">
    <text evidence="1">The sequence shown here is derived from an EMBL/GenBank/DDBJ whole genome shotgun (WGS) entry which is preliminary data.</text>
</comment>
<evidence type="ECO:0000313" key="2">
    <source>
        <dbReference type="Proteomes" id="UP001160116"/>
    </source>
</evidence>
<accession>A0AA42MCR7</accession>
<sequence length="194" mass="22774">MVNKNFSKQIYNHLINGKVINREKIENDTFVPDELYSEIIQYEEIYREQYDMCGYNMHIANGYIYLLEKNEKKDLKTDVVMRCYVLLLIIAKYMNDINKSHSQLMSLNGGISKAEIDSMNESPDIKELLKKCDFNNKDDLFTNIKSQLIDRHILLEKTGSQRYVLSHVGKFFFDEISKINVNIFTEAVSPEHVE</sequence>
<proteinExistence type="predicted"/>
<evidence type="ECO:0000313" key="1">
    <source>
        <dbReference type="EMBL" id="MDH0828040.1"/>
    </source>
</evidence>
<gene>
    <name evidence="1" type="ORF">N5C97_16460</name>
</gene>
<reference evidence="1" key="1">
    <citation type="submission" date="2022-09" db="EMBL/GenBank/DDBJ databases">
        <title>Intensive care unit water sources are persistently colonized with multi-drug resistant bacteria and are the site of extensive horizontal gene transfer of antibiotic resistance genes.</title>
        <authorList>
            <person name="Diorio-Toth L."/>
        </authorList>
    </citation>
    <scope>NUCLEOTIDE SEQUENCE</scope>
    <source>
        <strain evidence="1">GD03885</strain>
    </source>
</reference>
<dbReference type="Pfam" id="PF21980">
    <property type="entry name" value="MksE"/>
    <property type="match status" value="1"/>
</dbReference>